<reference evidence="4 5" key="1">
    <citation type="submission" date="2016-10" db="EMBL/GenBank/DDBJ databases">
        <authorList>
            <person name="de Groot N.N."/>
        </authorList>
    </citation>
    <scope>NUCLEOTIDE SEQUENCE [LARGE SCALE GENOMIC DNA]</scope>
    <source>
        <strain evidence="4 5">CGMCC 1.8894</strain>
    </source>
</reference>
<evidence type="ECO:0000259" key="3">
    <source>
        <dbReference type="Pfam" id="PF07859"/>
    </source>
</evidence>
<evidence type="ECO:0000256" key="1">
    <source>
        <dbReference type="ARBA" id="ARBA00010515"/>
    </source>
</evidence>
<dbReference type="InterPro" id="IPR013094">
    <property type="entry name" value="AB_hydrolase_3"/>
</dbReference>
<keyword evidence="2" id="KW-0378">Hydrolase</keyword>
<dbReference type="Proteomes" id="UP000198539">
    <property type="component" value="Unassembled WGS sequence"/>
</dbReference>
<dbReference type="Pfam" id="PF07859">
    <property type="entry name" value="Abhydrolase_3"/>
    <property type="match status" value="1"/>
</dbReference>
<keyword evidence="5" id="KW-1185">Reference proteome</keyword>
<organism evidence="4 5">
    <name type="scientific">Roseicitreum antarcticum</name>
    <dbReference type="NCBI Taxonomy" id="564137"/>
    <lineage>
        <taxon>Bacteria</taxon>
        <taxon>Pseudomonadati</taxon>
        <taxon>Pseudomonadota</taxon>
        <taxon>Alphaproteobacteria</taxon>
        <taxon>Rhodobacterales</taxon>
        <taxon>Paracoccaceae</taxon>
        <taxon>Roseicitreum</taxon>
    </lineage>
</organism>
<dbReference type="InterPro" id="IPR050300">
    <property type="entry name" value="GDXG_lipolytic_enzyme"/>
</dbReference>
<dbReference type="Gene3D" id="3.40.50.1820">
    <property type="entry name" value="alpha/beta hydrolase"/>
    <property type="match status" value="1"/>
</dbReference>
<dbReference type="STRING" id="564137.SAMN04488238_101619"/>
<dbReference type="InterPro" id="IPR029058">
    <property type="entry name" value="AB_hydrolase_fold"/>
</dbReference>
<dbReference type="PROSITE" id="PS01173">
    <property type="entry name" value="LIPASE_GDXG_HIS"/>
    <property type="match status" value="1"/>
</dbReference>
<proteinExistence type="inferred from homology"/>
<dbReference type="AlphaFoldDB" id="A0A1H2SKG3"/>
<dbReference type="InterPro" id="IPR002168">
    <property type="entry name" value="Lipase_GDXG_HIS_AS"/>
</dbReference>
<protein>
    <submittedName>
        <fullName evidence="4">Acetyl esterase/lipase</fullName>
    </submittedName>
</protein>
<feature type="domain" description="Alpha/beta hydrolase fold-3" evidence="3">
    <location>
        <begin position="76"/>
        <end position="277"/>
    </location>
</feature>
<dbReference type="PANTHER" id="PTHR48081">
    <property type="entry name" value="AB HYDROLASE SUPERFAMILY PROTEIN C4A8.06C"/>
    <property type="match status" value="1"/>
</dbReference>
<dbReference type="GO" id="GO:0016787">
    <property type="term" value="F:hydrolase activity"/>
    <property type="evidence" value="ECO:0007669"/>
    <property type="project" value="UniProtKB-KW"/>
</dbReference>
<accession>A0A1H2SKG3</accession>
<name>A0A1H2SKG3_9RHOB</name>
<dbReference type="EMBL" id="FNOM01000001">
    <property type="protein sequence ID" value="SDW31549.1"/>
    <property type="molecule type" value="Genomic_DNA"/>
</dbReference>
<evidence type="ECO:0000256" key="2">
    <source>
        <dbReference type="ARBA" id="ARBA00022801"/>
    </source>
</evidence>
<dbReference type="OrthoDB" id="9806180at2"/>
<evidence type="ECO:0000313" key="4">
    <source>
        <dbReference type="EMBL" id="SDW31549.1"/>
    </source>
</evidence>
<sequence>MSWQLKVLRVFLRRVAKRGLRRYADSVVARRWFDRGALLNARGRPDRSFIADRLMGPDRNVDALWTAAPQGDDPIVLYFHGGGYIMGSPRTHAALARYIGRKSEAVVCLPAYRLAPEHPFPAAFEDAVLVWEALMARGIHPSQIVLGGDSAGGGLALALLGHLCAHDRPRPAGLFAFSPFTDLTYQSPSLVENAGRDILLPPQRLQRLSQRILQGGDPADPRISPFFASFHGAPPVFIQAARTEILRDDALRMADRLRAFDVDVRCDIWGNLPHVWQFFHGWLPEARAALREVAGFIRARRQSVPLEGPISR</sequence>
<dbReference type="PANTHER" id="PTHR48081:SF8">
    <property type="entry name" value="ALPHA_BETA HYDROLASE FOLD-3 DOMAIN-CONTAINING PROTEIN-RELATED"/>
    <property type="match status" value="1"/>
</dbReference>
<dbReference type="SUPFAM" id="SSF53474">
    <property type="entry name" value="alpha/beta-Hydrolases"/>
    <property type="match status" value="1"/>
</dbReference>
<gene>
    <name evidence="4" type="ORF">SAMN04488238_101619</name>
</gene>
<dbReference type="RefSeq" id="WP_092885204.1">
    <property type="nucleotide sequence ID" value="NZ_CP061498.1"/>
</dbReference>
<evidence type="ECO:0000313" key="5">
    <source>
        <dbReference type="Proteomes" id="UP000198539"/>
    </source>
</evidence>
<comment type="similarity">
    <text evidence="1">Belongs to the 'GDXG' lipolytic enzyme family.</text>
</comment>